<dbReference type="Proteomes" id="UP000198393">
    <property type="component" value="Unassembled WGS sequence"/>
</dbReference>
<evidence type="ECO:0000313" key="2">
    <source>
        <dbReference type="Proteomes" id="UP000198393"/>
    </source>
</evidence>
<evidence type="ECO:0008006" key="3">
    <source>
        <dbReference type="Google" id="ProtNLM"/>
    </source>
</evidence>
<protein>
    <recommendedName>
        <fullName evidence="3">Outer membrane protein assembly factor BamA</fullName>
    </recommendedName>
</protein>
<proteinExistence type="predicted"/>
<keyword evidence="2" id="KW-1185">Reference proteome</keyword>
<organism evidence="1 2">
    <name type="scientific">Ekhidna lutea</name>
    <dbReference type="NCBI Taxonomy" id="447679"/>
    <lineage>
        <taxon>Bacteria</taxon>
        <taxon>Pseudomonadati</taxon>
        <taxon>Bacteroidota</taxon>
        <taxon>Cytophagia</taxon>
        <taxon>Cytophagales</taxon>
        <taxon>Reichenbachiellaceae</taxon>
        <taxon>Ekhidna</taxon>
    </lineage>
</organism>
<reference evidence="1 2" key="1">
    <citation type="submission" date="2017-06" db="EMBL/GenBank/DDBJ databases">
        <authorList>
            <person name="Kim H.J."/>
            <person name="Triplett B.A."/>
        </authorList>
    </citation>
    <scope>NUCLEOTIDE SEQUENCE [LARGE SCALE GENOMIC DNA]</scope>
    <source>
        <strain evidence="1 2">DSM 19307</strain>
    </source>
</reference>
<dbReference type="OrthoDB" id="609711at2"/>
<dbReference type="EMBL" id="FZPD01000002">
    <property type="protein sequence ID" value="SNS70253.1"/>
    <property type="molecule type" value="Genomic_DNA"/>
</dbReference>
<dbReference type="RefSeq" id="WP_089355689.1">
    <property type="nucleotide sequence ID" value="NZ_FZPD01000002.1"/>
</dbReference>
<evidence type="ECO:0000313" key="1">
    <source>
        <dbReference type="EMBL" id="SNS70253.1"/>
    </source>
</evidence>
<accession>A0A239GP34</accession>
<gene>
    <name evidence="1" type="ORF">SAMN05421640_0916</name>
</gene>
<sequence>MISLLFASTIVSLAQRLTTIHLRKNQVLVVDDSLVIAKRDTTVQLARGTEYEVYDNKYVLSEGFYDSVYTSAQKSRITKELYNLLIVNRPPDNTFQNTDPVNSEDFFKAFEGKTITSIDYVSVDLFGGSVNDTTLKANSRIGRISNKIHIDSKKHVIFKQLLFDVGDEVDAFEMADTERIIRSLKYIEDARIILKVNTNDLNTVKATVVIKDRFPWSLDAAVDNSSTLRVGFINQNIVGTGNEFGIDYLYSKNIPPSHGYDAHYTIRNIDDSFIDGTVYFSDNYLGKSKGISFRRGFISPAIKYYGEATIEHVQPIVDLTFADSVYEEGFQIDRRSYDLWSARAFQLGEKRKNISAALRIKHDNYTNRPEVRADSNNIYQDHHFLVSGLSYSKINYLKTKNILSFNITEDVPVGFIYSAIYGRDWTEFGTRNYRGIRTIYANYNKRIGYFLLNLESGYFTLNKQKVDQVIQFNGRHFTPLIDLGTAHSRVFTRFHYFNSNNLSIPLAQSLLGENRIRNIEGSQISGNNLFTLTTEYVVFQPWYFYGFRFATYVHAGIGSVSESRNFDPYDITYYTYGGGVRIRNESLVFDTFEFRVAFLPTTPADGQSFHFKVSLSAPQFFRSPNIAKPQVVGLK</sequence>
<dbReference type="AlphaFoldDB" id="A0A239GP34"/>
<name>A0A239GP34_EKHLU</name>